<keyword evidence="2 4" id="KW-0575">Peroxidase</keyword>
<reference evidence="5" key="1">
    <citation type="submission" date="2005-07" db="EMBL/GenBank/DDBJ databases">
        <title>Complete sequence of Thermobifida fusca YX.</title>
        <authorList>
            <consortium name="US DOE Joint Genome Institute"/>
            <person name="Copeland A."/>
            <person name="Lucas S."/>
            <person name="Lapidus A."/>
            <person name="Barry K."/>
            <person name="Detter J.C."/>
            <person name="Glavina T."/>
            <person name="Hammon N."/>
            <person name="Israni S."/>
            <person name="Pitluck S."/>
            <person name="Di Bartolo G."/>
            <person name="Chain P."/>
            <person name="Schmutz J."/>
            <person name="Larimer F."/>
            <person name="Land M."/>
            <person name="Lykidis A."/>
            <person name="Richardson P."/>
        </authorList>
    </citation>
    <scope>NUCLEOTIDE SEQUENCE</scope>
    <source>
        <strain evidence="5">YX</strain>
    </source>
</reference>
<dbReference type="EMBL" id="CP000088">
    <property type="protein sequence ID" value="AAZ56792.1"/>
    <property type="molecule type" value="Genomic_DNA"/>
</dbReference>
<dbReference type="PRINTS" id="PR01011">
    <property type="entry name" value="GLUTPROXDASE"/>
</dbReference>
<dbReference type="KEGG" id="tfu:Tfu_2759"/>
<gene>
    <name evidence="5" type="ordered locus">Tfu_2759</name>
</gene>
<dbReference type="InterPro" id="IPR000889">
    <property type="entry name" value="Glutathione_peroxidase"/>
</dbReference>
<evidence type="ECO:0000256" key="1">
    <source>
        <dbReference type="ARBA" id="ARBA00006926"/>
    </source>
</evidence>
<protein>
    <recommendedName>
        <fullName evidence="4">Glutathione peroxidase</fullName>
    </recommendedName>
</protein>
<dbReference type="PROSITE" id="PS51355">
    <property type="entry name" value="GLUTATHIONE_PEROXID_3"/>
    <property type="match status" value="1"/>
</dbReference>
<dbReference type="eggNOG" id="COG0386">
    <property type="taxonomic scope" value="Bacteria"/>
</dbReference>
<dbReference type="Pfam" id="PF00255">
    <property type="entry name" value="GSHPx"/>
    <property type="match status" value="1"/>
</dbReference>
<dbReference type="CDD" id="cd00340">
    <property type="entry name" value="GSH_Peroxidase"/>
    <property type="match status" value="1"/>
</dbReference>
<accession>Q47L80</accession>
<dbReference type="HOGENOM" id="CLU_029507_1_2_11"/>
<evidence type="ECO:0000256" key="3">
    <source>
        <dbReference type="ARBA" id="ARBA00023002"/>
    </source>
</evidence>
<dbReference type="InterPro" id="IPR036249">
    <property type="entry name" value="Thioredoxin-like_sf"/>
</dbReference>
<dbReference type="GO" id="GO:0004601">
    <property type="term" value="F:peroxidase activity"/>
    <property type="evidence" value="ECO:0007669"/>
    <property type="project" value="UniProtKB-KW"/>
</dbReference>
<dbReference type="PANTHER" id="PTHR11592">
    <property type="entry name" value="GLUTATHIONE PEROXIDASE"/>
    <property type="match status" value="1"/>
</dbReference>
<sequence length="210" mass="23288">MTLPNSLCRIACATILGPRGSEHGTVRHAARQDSPVGSSDGQGAEARLRDMKIYQSELRTLEGEPFRLPQTQLLLIVNVASKCGLTPQYSGLERLQEAYAYRGFSVIGVPCNQFGGQEPGDAQEIRLFCATTYGISFPILEKMEVNGPNRHPLYVELTKARDSQGLAGDVQWNFEKFLVAPGGRVLYRFRPQVEPEDPEIIRAIEENLPN</sequence>
<organism evidence="5">
    <name type="scientific">Thermobifida fusca (strain YX)</name>
    <dbReference type="NCBI Taxonomy" id="269800"/>
    <lineage>
        <taxon>Bacteria</taxon>
        <taxon>Bacillati</taxon>
        <taxon>Actinomycetota</taxon>
        <taxon>Actinomycetes</taxon>
        <taxon>Streptosporangiales</taxon>
        <taxon>Nocardiopsidaceae</taxon>
        <taxon>Thermobifida</taxon>
    </lineage>
</organism>
<dbReference type="STRING" id="269800.Tfu_2759"/>
<dbReference type="PANTHER" id="PTHR11592:SF40">
    <property type="entry name" value="THIOREDOXIN_GLUTATHIONE PEROXIDASE BTUE"/>
    <property type="match status" value="1"/>
</dbReference>
<dbReference type="SUPFAM" id="SSF52833">
    <property type="entry name" value="Thioredoxin-like"/>
    <property type="match status" value="1"/>
</dbReference>
<name>Q47L80_THEFY</name>
<proteinExistence type="inferred from homology"/>
<evidence type="ECO:0000256" key="2">
    <source>
        <dbReference type="ARBA" id="ARBA00022559"/>
    </source>
</evidence>
<keyword evidence="3 4" id="KW-0560">Oxidoreductase</keyword>
<evidence type="ECO:0000256" key="4">
    <source>
        <dbReference type="RuleBase" id="RU000499"/>
    </source>
</evidence>
<dbReference type="GO" id="GO:0034599">
    <property type="term" value="P:cellular response to oxidative stress"/>
    <property type="evidence" value="ECO:0007669"/>
    <property type="project" value="TreeGrafter"/>
</dbReference>
<comment type="similarity">
    <text evidence="1 4">Belongs to the glutathione peroxidase family.</text>
</comment>
<dbReference type="AlphaFoldDB" id="Q47L80"/>
<dbReference type="Gene3D" id="3.40.30.10">
    <property type="entry name" value="Glutaredoxin"/>
    <property type="match status" value="1"/>
</dbReference>
<evidence type="ECO:0000313" key="5">
    <source>
        <dbReference type="EMBL" id="AAZ56792.1"/>
    </source>
</evidence>